<feature type="transmembrane region" description="Helical" evidence="1">
    <location>
        <begin position="20"/>
        <end position="43"/>
    </location>
</feature>
<name>C6WWT7_METML</name>
<sequence length="140" mass="15537">MLNPESILIENYFHSDILNLMIKIFLKLLIVVFLMESTWAVAAQYCPHELGLKVSYLSHDANKADSDKSLSQLPAIGADHSKSDTDNDCPYCHLGSMKSMVSILSLPSAVTESITIITIVYSYADVTPRHPDRPNWLAAV</sequence>
<reference evidence="3" key="1">
    <citation type="submission" date="2009-07" db="EMBL/GenBank/DDBJ databases">
        <title>Complete sequence of Methylotenera mobilis JLW8.</title>
        <authorList>
            <consortium name="US DOE Joint Genome Institute"/>
            <person name="Lucas S."/>
            <person name="Copeland A."/>
            <person name="Lapidus A."/>
            <person name="Glavina del Rio T."/>
            <person name="Tice H."/>
            <person name="Bruce D."/>
            <person name="Goodwin L."/>
            <person name="Pitluck S."/>
            <person name="LaButti K.M."/>
            <person name="Clum A."/>
            <person name="Larimer F."/>
            <person name="Land M."/>
            <person name="Hauser L."/>
            <person name="Kyrpides N."/>
            <person name="Mikhailova N."/>
            <person name="Kayluzhnaya M."/>
            <person name="Chistoserdova L."/>
        </authorList>
    </citation>
    <scope>NUCLEOTIDE SEQUENCE [LARGE SCALE GENOMIC DNA]</scope>
    <source>
        <strain evidence="3">JLW8 / ATCC BAA-1282 / DSM 17540</strain>
    </source>
</reference>
<accession>C6WWT7</accession>
<gene>
    <name evidence="2" type="ordered locus">Mmol_1482</name>
</gene>
<keyword evidence="1" id="KW-0472">Membrane</keyword>
<evidence type="ECO:0000313" key="2">
    <source>
        <dbReference type="EMBL" id="ACT48386.1"/>
    </source>
</evidence>
<keyword evidence="1" id="KW-1133">Transmembrane helix</keyword>
<evidence type="ECO:0000256" key="1">
    <source>
        <dbReference type="SAM" id="Phobius"/>
    </source>
</evidence>
<evidence type="ECO:0000313" key="3">
    <source>
        <dbReference type="Proteomes" id="UP000002742"/>
    </source>
</evidence>
<keyword evidence="3" id="KW-1185">Reference proteome</keyword>
<organism evidence="2 3">
    <name type="scientific">Methylotenera mobilis (strain JLW8 / ATCC BAA-1282 / DSM 17540)</name>
    <dbReference type="NCBI Taxonomy" id="583345"/>
    <lineage>
        <taxon>Bacteria</taxon>
        <taxon>Pseudomonadati</taxon>
        <taxon>Pseudomonadota</taxon>
        <taxon>Betaproteobacteria</taxon>
        <taxon>Nitrosomonadales</taxon>
        <taxon>Methylophilaceae</taxon>
        <taxon>Methylotenera</taxon>
    </lineage>
</organism>
<dbReference type="AlphaFoldDB" id="C6WWT7"/>
<keyword evidence="1" id="KW-0812">Transmembrane</keyword>
<dbReference type="OrthoDB" id="6717343at2"/>
<dbReference type="Proteomes" id="UP000002742">
    <property type="component" value="Chromosome"/>
</dbReference>
<dbReference type="RefSeq" id="WP_015832421.1">
    <property type="nucleotide sequence ID" value="NC_012968.1"/>
</dbReference>
<dbReference type="HOGENOM" id="CLU_151310_0_0_4"/>
<protein>
    <recommendedName>
        <fullName evidence="4">DUF2946 domain-containing protein</fullName>
    </recommendedName>
</protein>
<dbReference type="KEGG" id="mmb:Mmol_1482"/>
<dbReference type="EMBL" id="CP001672">
    <property type="protein sequence ID" value="ACT48386.1"/>
    <property type="molecule type" value="Genomic_DNA"/>
</dbReference>
<reference evidence="2 3" key="2">
    <citation type="journal article" date="2011" name="J. Bacteriol.">
        <title>Genomes of three methylotrophs from a single niche uncover genetic and metabolic divergence of Methylophilaceae.</title>
        <authorList>
            <person name="Lapidus A."/>
            <person name="Clum A."/>
            <person name="Labutti K."/>
            <person name="Kaluzhnaya M.G."/>
            <person name="Lim S."/>
            <person name="Beck D.A."/>
            <person name="Glavina Del Rio T."/>
            <person name="Nolan M."/>
            <person name="Mavromatis K."/>
            <person name="Huntemann M."/>
            <person name="Lucas S."/>
            <person name="Lidstrom M.E."/>
            <person name="Ivanova N."/>
            <person name="Chistoserdova L."/>
        </authorList>
    </citation>
    <scope>NUCLEOTIDE SEQUENCE [LARGE SCALE GENOMIC DNA]</scope>
    <source>
        <strain evidence="3">JLW8 / ATCC BAA-1282 / DSM 17540</strain>
    </source>
</reference>
<proteinExistence type="predicted"/>
<feature type="transmembrane region" description="Helical" evidence="1">
    <location>
        <begin position="103"/>
        <end position="124"/>
    </location>
</feature>
<dbReference type="STRING" id="583345.Mmol_1482"/>
<evidence type="ECO:0008006" key="4">
    <source>
        <dbReference type="Google" id="ProtNLM"/>
    </source>
</evidence>